<evidence type="ECO:0000256" key="17">
    <source>
        <dbReference type="ARBA" id="ARBA00076324"/>
    </source>
</evidence>
<keyword evidence="12" id="KW-1015">Disulfide bond</keyword>
<protein>
    <recommendedName>
        <fullName evidence="17">Paracaspase</fullName>
    </recommendedName>
</protein>
<evidence type="ECO:0000256" key="15">
    <source>
        <dbReference type="ARBA" id="ARBA00056630"/>
    </source>
</evidence>
<dbReference type="FunFam" id="1.10.533.10:FF:000039">
    <property type="entry name" value="Mucosa-associated lymphoid tissue lymphoma translocation protein 1"/>
    <property type="match status" value="1"/>
</dbReference>
<keyword evidence="10" id="KW-0391">Immunity</keyword>
<dbReference type="Gene3D" id="1.10.533.10">
    <property type="entry name" value="Death Domain, Fas"/>
    <property type="match status" value="1"/>
</dbReference>
<dbReference type="GO" id="GO:0048471">
    <property type="term" value="C:perinuclear region of cytoplasm"/>
    <property type="evidence" value="ECO:0007669"/>
    <property type="project" value="UniProtKB-SubCell"/>
</dbReference>
<dbReference type="InterPro" id="IPR037940">
    <property type="entry name" value="MALT1_Death"/>
</dbReference>
<dbReference type="GO" id="GO:0002824">
    <property type="term" value="P:positive regulation of adaptive immune response based on somatic recombination of immune receptors built from immunoglobulin superfamily domains"/>
    <property type="evidence" value="ECO:0007669"/>
    <property type="project" value="UniProtKB-ARBA"/>
</dbReference>
<dbReference type="InterPro" id="IPR052039">
    <property type="entry name" value="Caspase-related_regulators"/>
</dbReference>
<evidence type="ECO:0000313" key="21">
    <source>
        <dbReference type="Proteomes" id="UP000553648"/>
    </source>
</evidence>
<name>A0A7L1D0P6_9PASS</name>
<feature type="domain" description="Caspase family p20" evidence="18">
    <location>
        <begin position="316"/>
        <end position="394"/>
    </location>
</feature>
<dbReference type="InterPro" id="IPR036179">
    <property type="entry name" value="Ig-like_dom_sf"/>
</dbReference>
<comment type="similarity">
    <text evidence="3">Belongs to the peptidase C14B family.</text>
</comment>
<keyword evidence="14" id="KW-0393">Immunoglobulin domain</keyword>
<dbReference type="PROSITE" id="PS50208">
    <property type="entry name" value="CASPASE_P20"/>
    <property type="match status" value="1"/>
</dbReference>
<dbReference type="Gene3D" id="3.40.50.1460">
    <property type="match status" value="1"/>
</dbReference>
<comment type="subcellular location">
    <subcellularLocation>
        <location evidence="2">Cytoplasm</location>
        <location evidence="2">Perinuclear region</location>
    </subcellularLocation>
    <subcellularLocation>
        <location evidence="1">Nucleus</location>
    </subcellularLocation>
</comment>
<feature type="non-terminal residue" evidence="20">
    <location>
        <position position="1"/>
    </location>
</feature>
<dbReference type="GO" id="GO:0042113">
    <property type="term" value="P:B cell activation"/>
    <property type="evidence" value="ECO:0007669"/>
    <property type="project" value="TreeGrafter"/>
</dbReference>
<dbReference type="InterPro" id="IPR011600">
    <property type="entry name" value="Pept_C14_caspase"/>
</dbReference>
<evidence type="ECO:0000256" key="10">
    <source>
        <dbReference type="ARBA" id="ARBA00022859"/>
    </source>
</evidence>
<evidence type="ECO:0000256" key="5">
    <source>
        <dbReference type="ARBA" id="ARBA00022553"/>
    </source>
</evidence>
<dbReference type="SMART" id="SM00408">
    <property type="entry name" value="IGc2"/>
    <property type="match status" value="2"/>
</dbReference>
<keyword evidence="8" id="KW-0833">Ubl conjugation pathway</keyword>
<dbReference type="Proteomes" id="UP000553648">
    <property type="component" value="Unassembled WGS sequence"/>
</dbReference>
<dbReference type="FunFam" id="2.60.40.10:FF:000585">
    <property type="entry name" value="mucosa-associated lymphoid tissue lymphoma translocation protein 1"/>
    <property type="match status" value="1"/>
</dbReference>
<dbReference type="InterPro" id="IPR013783">
    <property type="entry name" value="Ig-like_fold"/>
</dbReference>
<dbReference type="PROSITE" id="PS50835">
    <property type="entry name" value="IG_LIKE"/>
    <property type="match status" value="2"/>
</dbReference>
<evidence type="ECO:0000259" key="19">
    <source>
        <dbReference type="PROSITE" id="PS50835"/>
    </source>
</evidence>
<keyword evidence="5" id="KW-0597">Phosphoprotein</keyword>
<keyword evidence="7" id="KW-0677">Repeat</keyword>
<accession>A0A7L1D0P6</accession>
<dbReference type="SUPFAM" id="SSF47986">
    <property type="entry name" value="DEATH domain"/>
    <property type="match status" value="1"/>
</dbReference>
<feature type="non-terminal residue" evidence="20">
    <location>
        <position position="803"/>
    </location>
</feature>
<evidence type="ECO:0000256" key="12">
    <source>
        <dbReference type="ARBA" id="ARBA00023157"/>
    </source>
</evidence>
<dbReference type="OrthoDB" id="412369at2759"/>
<sequence>GPLPLSRVAEPLLRRLSELLDRAAPGKGWRDLAQRAGSRGSVRLSPLDLEQCSLQVLEPEGSPSWSLLKLLGDRGCTVVELVESLQALEHTEALRCLSHPGMRIIVQPDSQAVLSGQIVKLCCWATGHPFVHYQWFKQEKEVPHGNSPELVLNPVSVKDSGFYICRVNSDSSFVFSRWARLDVCEPQGTSHGNLMSLSQNKLCICIQPQPQNLTVGDALVLECGAVGNPIPHYQWFRNGFPLANGSKNVYMVTYVDVEHRGTYWCRVFNDQEDEDSKKVEVVIGRKALAVECTEEDLSDPQEPDPREQSTHRPVATDKVALLIGNMSYWNHPQLKAPMVDVYELTSLLRQLDFKVVSLLDLTESEMRNAVDEFLLLLDKGVYGLLYYAGHGYENYGNSFMVPVDAPNPYCSANCLCVQNILRLMQEKETGLNVFLLDMCRKRNEYDDTIPILDALKVTANIVFGYATCQGAEAFEIQQSGLANGIFMKFLKDRLLEDKKITVLLDEIAEDMGKCPLTKGKQALEIRSSLSEKRALTDPIQQTTSSAESLARNLQWAKAHELPESMYLEFKCGVRIQLGFAAEFSNVMIIYTRIVKKPPEMVACRAHVTDFALDLDVDPKLANKGTPEETGSYLVSKDLPKHCLYTRLSSLQKLREHLVFTVCLHYEYSGMEDIIDEKKEVNVGKPLIAKLGLLHGFKPSNCPQNCCTAGYLFHSPVESSSEAAKYCIPSRCQPNSCPGVHHPNHTCSASIVQPEACSCHGTPRHEVQNYSPTVEMSNVPVETTDDTVELEFLLSDSLGFSEQQ</sequence>
<dbReference type="InterPro" id="IPR003599">
    <property type="entry name" value="Ig_sub"/>
</dbReference>
<dbReference type="InterPro" id="IPR003598">
    <property type="entry name" value="Ig_sub2"/>
</dbReference>
<dbReference type="GO" id="GO:0043123">
    <property type="term" value="P:positive regulation of canonical NF-kappaB signal transduction"/>
    <property type="evidence" value="ECO:0007669"/>
    <property type="project" value="TreeGrafter"/>
</dbReference>
<dbReference type="Gene3D" id="2.60.40.3360">
    <property type="match status" value="1"/>
</dbReference>
<comment type="subunit">
    <text evidence="16">Homooligomer; forms oligomers which bind to TRAF6. Forms a complex with CARD14 and MALT1; resulting in the formation of a CBM (CARD14-BCL10-MALT1) complex. Forms a complex with CARD11 and MALT1; resulting in the formation of a CBM (CARD11-BCL10-MALT1) complex. Forms a complex with CARD9 and MALT1; resulting in the formation of a CBM (CARD9-BCL10-MALT1) complex.</text>
</comment>
<dbReference type="PANTHER" id="PTHR22576">
    <property type="entry name" value="MUCOSA ASSOCIATED LYMPHOID TISSUE LYMPHOMA TRANSLOCATION PROTEIN 1/PARACASPASE"/>
    <property type="match status" value="1"/>
</dbReference>
<dbReference type="Pfam" id="PF00656">
    <property type="entry name" value="Peptidase_C14"/>
    <property type="match status" value="1"/>
</dbReference>
<evidence type="ECO:0000256" key="13">
    <source>
        <dbReference type="ARBA" id="ARBA00023242"/>
    </source>
</evidence>
<dbReference type="InterPro" id="IPR011029">
    <property type="entry name" value="DEATH-like_dom_sf"/>
</dbReference>
<dbReference type="InterPro" id="IPR041077">
    <property type="entry name" value="MALT1_Ig"/>
</dbReference>
<keyword evidence="4" id="KW-0963">Cytoplasm</keyword>
<evidence type="ECO:0000256" key="6">
    <source>
        <dbReference type="ARBA" id="ARBA00022670"/>
    </source>
</evidence>
<evidence type="ECO:0000256" key="9">
    <source>
        <dbReference type="ARBA" id="ARBA00022801"/>
    </source>
</evidence>
<evidence type="ECO:0000256" key="3">
    <source>
        <dbReference type="ARBA" id="ARBA00009005"/>
    </source>
</evidence>
<dbReference type="InterPro" id="IPR001309">
    <property type="entry name" value="Pept_C14_p20"/>
</dbReference>
<dbReference type="FunFam" id="3.40.50.1460:FF:000004">
    <property type="entry name" value="Mucosa-associated lymphoid tissue lymphoma translocation protein 1"/>
    <property type="match status" value="1"/>
</dbReference>
<dbReference type="GO" id="GO:0004197">
    <property type="term" value="F:cysteine-type endopeptidase activity"/>
    <property type="evidence" value="ECO:0007669"/>
    <property type="project" value="InterPro"/>
</dbReference>
<evidence type="ECO:0000256" key="14">
    <source>
        <dbReference type="ARBA" id="ARBA00023319"/>
    </source>
</evidence>
<comment type="caution">
    <text evidence="20">The sequence shown here is derived from an EMBL/GenBank/DDBJ whole genome shotgun (WGS) entry which is preliminary data.</text>
</comment>
<dbReference type="PANTHER" id="PTHR22576:SF40">
    <property type="entry name" value="MUCOSA-ASSOCIATED LYMPHOID TISSUE LYMPHOMA TRANSLOCATION PROTEIN 1"/>
    <property type="match status" value="1"/>
</dbReference>
<evidence type="ECO:0000256" key="1">
    <source>
        <dbReference type="ARBA" id="ARBA00004123"/>
    </source>
</evidence>
<dbReference type="FunFam" id="2.60.40.3360:FF:000001">
    <property type="entry name" value="Mucosa-associated lymphoid tissue lymphoma translocation protein 1"/>
    <property type="match status" value="1"/>
</dbReference>
<dbReference type="GO" id="GO:0005829">
    <property type="term" value="C:cytosol"/>
    <property type="evidence" value="ECO:0007669"/>
    <property type="project" value="UniProtKB-ARBA"/>
</dbReference>
<dbReference type="CDD" id="cd00096">
    <property type="entry name" value="Ig"/>
    <property type="match status" value="1"/>
</dbReference>
<gene>
    <name evidence="20" type="primary">Malt1_1</name>
    <name evidence="20" type="ORF">SERLUN_R02134</name>
</gene>
<evidence type="ECO:0000256" key="4">
    <source>
        <dbReference type="ARBA" id="ARBA00022490"/>
    </source>
</evidence>
<proteinExistence type="inferred from homology"/>
<evidence type="ECO:0000259" key="18">
    <source>
        <dbReference type="PROSITE" id="PS50208"/>
    </source>
</evidence>
<evidence type="ECO:0000256" key="11">
    <source>
        <dbReference type="ARBA" id="ARBA00022990"/>
    </source>
</evidence>
<dbReference type="InterPro" id="IPR033540">
    <property type="entry name" value="MALT1_IG-like_dom_sf"/>
</dbReference>
<evidence type="ECO:0000256" key="7">
    <source>
        <dbReference type="ARBA" id="ARBA00022737"/>
    </source>
</evidence>
<keyword evidence="21" id="KW-1185">Reference proteome</keyword>
<dbReference type="GO" id="GO:0002699">
    <property type="term" value="P:positive regulation of immune effector process"/>
    <property type="evidence" value="ECO:0007669"/>
    <property type="project" value="UniProtKB-ARBA"/>
</dbReference>
<reference evidence="20 21" key="1">
    <citation type="submission" date="2019-09" db="EMBL/GenBank/DDBJ databases">
        <title>Bird 10,000 Genomes (B10K) Project - Family phase.</title>
        <authorList>
            <person name="Zhang G."/>
        </authorList>
    </citation>
    <scope>NUCLEOTIDE SEQUENCE [LARGE SCALE GENOMIC DNA]</scope>
    <source>
        <strain evidence="20">B10K-DU-002-03</strain>
        <tissue evidence="20">Muscle</tissue>
    </source>
</reference>
<dbReference type="GO" id="GO:0032991">
    <property type="term" value="C:protein-containing complex"/>
    <property type="evidence" value="ECO:0007669"/>
    <property type="project" value="UniProtKB-ARBA"/>
</dbReference>
<dbReference type="InterPro" id="IPR029030">
    <property type="entry name" value="Caspase-like_dom_sf"/>
</dbReference>
<dbReference type="SUPFAM" id="SSF48726">
    <property type="entry name" value="Immunoglobulin"/>
    <property type="match status" value="2"/>
</dbReference>
<dbReference type="EMBL" id="VXBA01002747">
    <property type="protein sequence ID" value="NXM71260.1"/>
    <property type="molecule type" value="Genomic_DNA"/>
</dbReference>
<keyword evidence="13" id="KW-0539">Nucleus</keyword>
<keyword evidence="6" id="KW-0645">Protease</keyword>
<evidence type="ECO:0000256" key="2">
    <source>
        <dbReference type="ARBA" id="ARBA00004556"/>
    </source>
</evidence>
<dbReference type="GO" id="GO:0051240">
    <property type="term" value="P:positive regulation of multicellular organismal process"/>
    <property type="evidence" value="ECO:0007669"/>
    <property type="project" value="UniProtKB-ARBA"/>
</dbReference>
<evidence type="ECO:0000256" key="16">
    <source>
        <dbReference type="ARBA" id="ARBA00065750"/>
    </source>
</evidence>
<keyword evidence="9" id="KW-0378">Hydrolase</keyword>
<dbReference type="Pfam" id="PF18703">
    <property type="entry name" value="MALT1_Ig"/>
    <property type="match status" value="1"/>
</dbReference>
<feature type="domain" description="Ig-like" evidence="19">
    <location>
        <begin position="186"/>
        <end position="280"/>
    </location>
</feature>
<dbReference type="CDD" id="cd08783">
    <property type="entry name" value="Death_MALT1"/>
    <property type="match status" value="1"/>
</dbReference>
<dbReference type="GO" id="GO:0006508">
    <property type="term" value="P:proteolysis"/>
    <property type="evidence" value="ECO:0007669"/>
    <property type="project" value="UniProtKB-KW"/>
</dbReference>
<comment type="function">
    <text evidence="15">Protease that enhances BCL10-induced activation: acts via formation of CBM complexes that channel adaptive and innate immune signaling downstream of CARD domain-containing proteins (CARD9, CARD11 and CARD14) to activate NF-kappa-B and MAP kinase p38 pathways which stimulate expression of genes encoding pro-inflammatory cytokines and chemokines. Mediates BCL10 cleavage: MALT1-dependent BCL10 cleavage plays an important role in T-cell antigen receptor-induced integrin adhesion. Involved in the induction of T helper 17 cells (Th17) differentiation. Cleaves RC3H1 and ZC3H12A in response to T-cell receptor (TCR) stimulation which releases their cooperatively repressed targets to promote Th17 cell differentiation. Also mediates cleavage of N4BP1 in T-cells following TCR-mediated activation, leading to N4BP1 inactivation. May also have ubiquitin ligase activity: binds to TRAF6, inducing TRAF6 oligomerization and activation of its ligase activity.</text>
</comment>
<dbReference type="GO" id="GO:0005634">
    <property type="term" value="C:nucleus"/>
    <property type="evidence" value="ECO:0007669"/>
    <property type="project" value="UniProtKB-SubCell"/>
</dbReference>
<dbReference type="InterPro" id="IPR007110">
    <property type="entry name" value="Ig-like_dom"/>
</dbReference>
<dbReference type="SMART" id="SM00409">
    <property type="entry name" value="IG"/>
    <property type="match status" value="2"/>
</dbReference>
<feature type="domain" description="Ig-like" evidence="19">
    <location>
        <begin position="100"/>
        <end position="176"/>
    </location>
</feature>
<dbReference type="FunFam" id="2.60.40.10:FF:000492">
    <property type="entry name" value="Mucosa-associated lymphoid tissue lymphoma translocation protein 1"/>
    <property type="match status" value="1"/>
</dbReference>
<dbReference type="GO" id="GO:0045087">
    <property type="term" value="P:innate immune response"/>
    <property type="evidence" value="ECO:0007669"/>
    <property type="project" value="TreeGrafter"/>
</dbReference>
<evidence type="ECO:0000313" key="20">
    <source>
        <dbReference type="EMBL" id="NXM71260.1"/>
    </source>
</evidence>
<dbReference type="Pfam" id="PF13895">
    <property type="entry name" value="Ig_2"/>
    <property type="match status" value="1"/>
</dbReference>
<dbReference type="AlphaFoldDB" id="A0A7L1D0P6"/>
<keyword evidence="11" id="KW-0007">Acetylation</keyword>
<dbReference type="Pfam" id="PF13927">
    <property type="entry name" value="Ig_3"/>
    <property type="match status" value="1"/>
</dbReference>
<dbReference type="Gene3D" id="2.60.40.10">
    <property type="entry name" value="Immunoglobulins"/>
    <property type="match status" value="2"/>
</dbReference>
<evidence type="ECO:0000256" key="8">
    <source>
        <dbReference type="ARBA" id="ARBA00022786"/>
    </source>
</evidence>
<dbReference type="SUPFAM" id="SSF52129">
    <property type="entry name" value="Caspase-like"/>
    <property type="match status" value="1"/>
</dbReference>
<organism evidence="20 21">
    <name type="scientific">Serilophus lunatus</name>
    <name type="common">silver-breasted broadbill</name>
    <dbReference type="NCBI Taxonomy" id="239386"/>
    <lineage>
        <taxon>Eukaryota</taxon>
        <taxon>Metazoa</taxon>
        <taxon>Chordata</taxon>
        <taxon>Craniata</taxon>
        <taxon>Vertebrata</taxon>
        <taxon>Euteleostomi</taxon>
        <taxon>Archelosauria</taxon>
        <taxon>Archosauria</taxon>
        <taxon>Dinosauria</taxon>
        <taxon>Saurischia</taxon>
        <taxon>Theropoda</taxon>
        <taxon>Coelurosauria</taxon>
        <taxon>Aves</taxon>
        <taxon>Neognathae</taxon>
        <taxon>Neoaves</taxon>
        <taxon>Telluraves</taxon>
        <taxon>Australaves</taxon>
        <taxon>Passeriformes</taxon>
        <taxon>Eurylaimidae</taxon>
        <taxon>Serilophus</taxon>
    </lineage>
</organism>
<dbReference type="GO" id="GO:0050852">
    <property type="term" value="P:T cell receptor signaling pathway"/>
    <property type="evidence" value="ECO:0007669"/>
    <property type="project" value="TreeGrafter"/>
</dbReference>